<feature type="region of interest" description="Disordered" evidence="17">
    <location>
        <begin position="514"/>
        <end position="559"/>
    </location>
</feature>
<keyword evidence="8" id="KW-0418">Kinase</keyword>
<evidence type="ECO:0000256" key="2">
    <source>
        <dbReference type="ARBA" id="ARBA00022527"/>
    </source>
</evidence>
<keyword evidence="3" id="KW-0808">Transferase</keyword>
<dbReference type="PANTHER" id="PTHR27002:SF1050">
    <property type="entry name" value="CYSTEINE-RICH RECEPTOR-LIKE PROTEIN KINASE 5"/>
    <property type="match status" value="1"/>
</dbReference>
<accession>A0AAW1JSC2</accession>
<dbReference type="InterPro" id="IPR002902">
    <property type="entry name" value="GNK2"/>
</dbReference>
<evidence type="ECO:0000256" key="18">
    <source>
        <dbReference type="SAM" id="Phobius"/>
    </source>
</evidence>
<dbReference type="PROSITE" id="PS50011">
    <property type="entry name" value="PROTEIN_KINASE_DOM"/>
    <property type="match status" value="1"/>
</dbReference>
<dbReference type="CDD" id="cd14066">
    <property type="entry name" value="STKc_IRAK"/>
    <property type="match status" value="1"/>
</dbReference>
<dbReference type="Gene3D" id="3.30.430.20">
    <property type="entry name" value="Gnk2 domain, C-X8-C-X2-C motif"/>
    <property type="match status" value="1"/>
</dbReference>
<comment type="catalytic activity">
    <reaction evidence="14">
        <text>L-seryl-[protein] + ATP = O-phospho-L-seryl-[protein] + ADP + H(+)</text>
        <dbReference type="Rhea" id="RHEA:17989"/>
        <dbReference type="Rhea" id="RHEA-COMP:9863"/>
        <dbReference type="Rhea" id="RHEA-COMP:11604"/>
        <dbReference type="ChEBI" id="CHEBI:15378"/>
        <dbReference type="ChEBI" id="CHEBI:29999"/>
        <dbReference type="ChEBI" id="CHEBI:30616"/>
        <dbReference type="ChEBI" id="CHEBI:83421"/>
        <dbReference type="ChEBI" id="CHEBI:456216"/>
    </reaction>
</comment>
<evidence type="ECO:0000313" key="22">
    <source>
        <dbReference type="Proteomes" id="UP001443914"/>
    </source>
</evidence>
<feature type="domain" description="Gnk2-homologous" evidence="20">
    <location>
        <begin position="15"/>
        <end position="120"/>
    </location>
</feature>
<evidence type="ECO:0000313" key="21">
    <source>
        <dbReference type="EMBL" id="KAK9706480.1"/>
    </source>
</evidence>
<evidence type="ECO:0000256" key="13">
    <source>
        <dbReference type="ARBA" id="ARBA00023180"/>
    </source>
</evidence>
<evidence type="ECO:0000256" key="14">
    <source>
        <dbReference type="ARBA" id="ARBA00047558"/>
    </source>
</evidence>
<keyword evidence="2" id="KW-0723">Serine/threonine-protein kinase</keyword>
<dbReference type="SUPFAM" id="SSF56112">
    <property type="entry name" value="Protein kinase-like (PK-like)"/>
    <property type="match status" value="1"/>
</dbReference>
<evidence type="ECO:0000256" key="3">
    <source>
        <dbReference type="ARBA" id="ARBA00022679"/>
    </source>
</evidence>
<evidence type="ECO:0000256" key="1">
    <source>
        <dbReference type="ARBA" id="ARBA00004167"/>
    </source>
</evidence>
<dbReference type="Gene3D" id="3.30.200.20">
    <property type="entry name" value="Phosphorylase Kinase, domain 1"/>
    <property type="match status" value="1"/>
</dbReference>
<dbReference type="InterPro" id="IPR000719">
    <property type="entry name" value="Prot_kinase_dom"/>
</dbReference>
<dbReference type="InterPro" id="IPR008271">
    <property type="entry name" value="Ser/Thr_kinase_AS"/>
</dbReference>
<dbReference type="InterPro" id="IPR038408">
    <property type="entry name" value="GNK2_sf"/>
</dbReference>
<evidence type="ECO:0000256" key="16">
    <source>
        <dbReference type="PROSITE-ProRule" id="PRU10141"/>
    </source>
</evidence>
<evidence type="ECO:0000256" key="7">
    <source>
        <dbReference type="ARBA" id="ARBA00022741"/>
    </source>
</evidence>
<comment type="caution">
    <text evidence="21">The sequence shown here is derived from an EMBL/GenBank/DDBJ whole genome shotgun (WGS) entry which is preliminary data.</text>
</comment>
<name>A0AAW1JSC2_SAPOF</name>
<reference evidence="21" key="1">
    <citation type="submission" date="2024-03" db="EMBL/GenBank/DDBJ databases">
        <title>WGS assembly of Saponaria officinalis var. Norfolk2.</title>
        <authorList>
            <person name="Jenkins J."/>
            <person name="Shu S."/>
            <person name="Grimwood J."/>
            <person name="Barry K."/>
            <person name="Goodstein D."/>
            <person name="Schmutz J."/>
            <person name="Leebens-Mack J."/>
            <person name="Osbourn A."/>
        </authorList>
    </citation>
    <scope>NUCLEOTIDE SEQUENCE [LARGE SCALE GENOMIC DNA]</scope>
    <source>
        <strain evidence="21">JIC</strain>
    </source>
</reference>
<dbReference type="Proteomes" id="UP001443914">
    <property type="component" value="Unassembled WGS sequence"/>
</dbReference>
<evidence type="ECO:0000256" key="12">
    <source>
        <dbReference type="ARBA" id="ARBA00023170"/>
    </source>
</evidence>
<dbReference type="FunFam" id="1.10.510.10:FF:000129">
    <property type="entry name" value="cysteine-rich receptor-like protein kinase 10"/>
    <property type="match status" value="1"/>
</dbReference>
<dbReference type="GO" id="GO:0006950">
    <property type="term" value="P:response to stress"/>
    <property type="evidence" value="ECO:0007669"/>
    <property type="project" value="UniProtKB-ARBA"/>
</dbReference>
<evidence type="ECO:0000259" key="19">
    <source>
        <dbReference type="PROSITE" id="PS50011"/>
    </source>
</evidence>
<comment type="catalytic activity">
    <reaction evidence="15">
        <text>L-threonyl-[protein] + ATP = O-phospho-L-threonyl-[protein] + ADP + H(+)</text>
        <dbReference type="Rhea" id="RHEA:46608"/>
        <dbReference type="Rhea" id="RHEA-COMP:11060"/>
        <dbReference type="Rhea" id="RHEA-COMP:11605"/>
        <dbReference type="ChEBI" id="CHEBI:15378"/>
        <dbReference type="ChEBI" id="CHEBI:30013"/>
        <dbReference type="ChEBI" id="CHEBI:30616"/>
        <dbReference type="ChEBI" id="CHEBI:61977"/>
        <dbReference type="ChEBI" id="CHEBI:456216"/>
    </reaction>
</comment>
<dbReference type="CDD" id="cd23509">
    <property type="entry name" value="Gnk2-like"/>
    <property type="match status" value="1"/>
</dbReference>
<feature type="domain" description="Protein kinase" evidence="19">
    <location>
        <begin position="226"/>
        <end position="511"/>
    </location>
</feature>
<dbReference type="EMBL" id="JBDFQZ010000007">
    <property type="protein sequence ID" value="KAK9706480.1"/>
    <property type="molecule type" value="Genomic_DNA"/>
</dbReference>
<evidence type="ECO:0000256" key="6">
    <source>
        <dbReference type="ARBA" id="ARBA00022737"/>
    </source>
</evidence>
<protein>
    <submittedName>
        <fullName evidence="21">Uncharacterized protein</fullName>
    </submittedName>
</protein>
<organism evidence="21 22">
    <name type="scientific">Saponaria officinalis</name>
    <name type="common">Common soapwort</name>
    <name type="synonym">Lychnis saponaria</name>
    <dbReference type="NCBI Taxonomy" id="3572"/>
    <lineage>
        <taxon>Eukaryota</taxon>
        <taxon>Viridiplantae</taxon>
        <taxon>Streptophyta</taxon>
        <taxon>Embryophyta</taxon>
        <taxon>Tracheophyta</taxon>
        <taxon>Spermatophyta</taxon>
        <taxon>Magnoliopsida</taxon>
        <taxon>eudicotyledons</taxon>
        <taxon>Gunneridae</taxon>
        <taxon>Pentapetalae</taxon>
        <taxon>Caryophyllales</taxon>
        <taxon>Caryophyllaceae</taxon>
        <taxon>Caryophylleae</taxon>
        <taxon>Saponaria</taxon>
    </lineage>
</organism>
<evidence type="ECO:0000256" key="4">
    <source>
        <dbReference type="ARBA" id="ARBA00022692"/>
    </source>
</evidence>
<sequence length="559" mass="61953">MLRYANRSIFSLYEPSPWGVKSGVYNVSNYAKFAPTLAKAMNNVIKNASSTLPHFAYGQTNWTLFQQLYTFAQCTPDIDASKCDACLKKALSRMIRCCDSRIWVVVFMPNCQLRYDTTSPFINDPYRPSPPPPTVVSNHQSPDKKKTNLIIVGAIAVSVLVGSIVLAVVFWICFCRNKPSEANTAVTPASPRGLHNGSEKDDAQNFGDTQFVRYDLATLKTATTNFSTENTLGEGGFGTVYMGTLKNGEQLAIKRLSGTSGQGTKEFMTEAGLLAKLQHRNLVRLMGFCSEGEEKLLVYEFMLNASLDRFLFDPNKRPLLNWVIRDKILMGIARGLQYLHDDSRLTIVHRDLKPGNVLLDREMNPKVADFGLAKLFEDAQTFGNTSRIVGSLGYMAPAYLTTGEYSDKSDVYSFGIILLEIVSGQSNKRYYQLHHTEDLPVYAWRLWTEKRPLEITDPVVFNNCSTNDVTRCIQIGLLCLQANAAQRPTMALVVSMLTGTIDLPLPSEPAMSFPQFNMPVASSNSGSGSGNGSGSGDQQSEIDRCTINSVSHELHLQSR</sequence>
<dbReference type="InterPro" id="IPR011009">
    <property type="entry name" value="Kinase-like_dom_sf"/>
</dbReference>
<keyword evidence="11 18" id="KW-0472">Membrane</keyword>
<dbReference type="AlphaFoldDB" id="A0AAW1JSC2"/>
<dbReference type="InterPro" id="IPR017441">
    <property type="entry name" value="Protein_kinase_ATP_BS"/>
</dbReference>
<keyword evidence="22" id="KW-1185">Reference proteome</keyword>
<dbReference type="FunFam" id="3.30.200.20:FF:000142">
    <property type="entry name" value="Cysteine-rich receptor-like protein kinase 10"/>
    <property type="match status" value="1"/>
</dbReference>
<gene>
    <name evidence="21" type="ORF">RND81_07G128400</name>
</gene>
<evidence type="ECO:0000259" key="20">
    <source>
        <dbReference type="PROSITE" id="PS51473"/>
    </source>
</evidence>
<keyword evidence="7 16" id="KW-0547">Nucleotide-binding</keyword>
<keyword evidence="9 16" id="KW-0067">ATP-binding</keyword>
<dbReference type="InterPro" id="IPR001245">
    <property type="entry name" value="Ser-Thr/Tyr_kinase_cat_dom"/>
</dbReference>
<evidence type="ECO:0000256" key="5">
    <source>
        <dbReference type="ARBA" id="ARBA00022729"/>
    </source>
</evidence>
<keyword evidence="6" id="KW-0677">Repeat</keyword>
<proteinExistence type="predicted"/>
<dbReference type="PROSITE" id="PS00107">
    <property type="entry name" value="PROTEIN_KINASE_ATP"/>
    <property type="match status" value="1"/>
</dbReference>
<dbReference type="GO" id="GO:0005886">
    <property type="term" value="C:plasma membrane"/>
    <property type="evidence" value="ECO:0007669"/>
    <property type="project" value="TreeGrafter"/>
</dbReference>
<keyword evidence="13" id="KW-0325">Glycoprotein</keyword>
<evidence type="ECO:0000256" key="11">
    <source>
        <dbReference type="ARBA" id="ARBA00023136"/>
    </source>
</evidence>
<dbReference type="SMART" id="SM00220">
    <property type="entry name" value="S_TKc"/>
    <property type="match status" value="1"/>
</dbReference>
<feature type="binding site" evidence="16">
    <location>
        <position position="254"/>
    </location>
    <ligand>
        <name>ATP</name>
        <dbReference type="ChEBI" id="CHEBI:30616"/>
    </ligand>
</feature>
<feature type="region of interest" description="Disordered" evidence="17">
    <location>
        <begin position="182"/>
        <end position="204"/>
    </location>
</feature>
<evidence type="ECO:0000256" key="17">
    <source>
        <dbReference type="SAM" id="MobiDB-lite"/>
    </source>
</evidence>
<dbReference type="GO" id="GO:0004674">
    <property type="term" value="F:protein serine/threonine kinase activity"/>
    <property type="evidence" value="ECO:0007669"/>
    <property type="project" value="UniProtKB-KW"/>
</dbReference>
<dbReference type="PROSITE" id="PS00108">
    <property type="entry name" value="PROTEIN_KINASE_ST"/>
    <property type="match status" value="1"/>
</dbReference>
<keyword evidence="5" id="KW-0732">Signal</keyword>
<keyword evidence="10 18" id="KW-1133">Transmembrane helix</keyword>
<dbReference type="PANTHER" id="PTHR27002">
    <property type="entry name" value="RECEPTOR-LIKE SERINE/THREONINE-PROTEIN KINASE SD1-8"/>
    <property type="match status" value="1"/>
</dbReference>
<dbReference type="Pfam" id="PF07714">
    <property type="entry name" value="PK_Tyr_Ser-Thr"/>
    <property type="match status" value="1"/>
</dbReference>
<evidence type="ECO:0000256" key="15">
    <source>
        <dbReference type="ARBA" id="ARBA00047951"/>
    </source>
</evidence>
<evidence type="ECO:0000256" key="8">
    <source>
        <dbReference type="ARBA" id="ARBA00022777"/>
    </source>
</evidence>
<keyword evidence="4 18" id="KW-0812">Transmembrane</keyword>
<keyword evidence="12" id="KW-0675">Receptor</keyword>
<dbReference type="Pfam" id="PF01657">
    <property type="entry name" value="Stress-antifung"/>
    <property type="match status" value="1"/>
</dbReference>
<evidence type="ECO:0000256" key="9">
    <source>
        <dbReference type="ARBA" id="ARBA00022840"/>
    </source>
</evidence>
<dbReference type="GO" id="GO:0005524">
    <property type="term" value="F:ATP binding"/>
    <property type="evidence" value="ECO:0007669"/>
    <property type="project" value="UniProtKB-UniRule"/>
</dbReference>
<dbReference type="Gene3D" id="1.10.510.10">
    <property type="entry name" value="Transferase(Phosphotransferase) domain 1"/>
    <property type="match status" value="1"/>
</dbReference>
<evidence type="ECO:0000256" key="10">
    <source>
        <dbReference type="ARBA" id="ARBA00022989"/>
    </source>
</evidence>
<dbReference type="PROSITE" id="PS51473">
    <property type="entry name" value="GNK2"/>
    <property type="match status" value="1"/>
</dbReference>
<feature type="transmembrane region" description="Helical" evidence="18">
    <location>
        <begin position="149"/>
        <end position="172"/>
    </location>
</feature>
<comment type="subcellular location">
    <subcellularLocation>
        <location evidence="1">Membrane</location>
        <topology evidence="1">Single-pass membrane protein</topology>
    </subcellularLocation>
</comment>